<dbReference type="EMBL" id="LDSL01000038">
    <property type="protein sequence ID" value="KTT24797.1"/>
    <property type="molecule type" value="Genomic_DNA"/>
</dbReference>
<dbReference type="InterPro" id="IPR029039">
    <property type="entry name" value="Flavoprotein-like_sf"/>
</dbReference>
<evidence type="ECO:0000313" key="5">
    <source>
        <dbReference type="EMBL" id="KTT24797.1"/>
    </source>
</evidence>
<protein>
    <recommendedName>
        <fullName evidence="4">Flavodoxin-like fold domain-containing protein</fullName>
    </recommendedName>
</protein>
<dbReference type="GO" id="GO:0005829">
    <property type="term" value="C:cytosol"/>
    <property type="evidence" value="ECO:0007669"/>
    <property type="project" value="TreeGrafter"/>
</dbReference>
<dbReference type="PANTHER" id="PTHR10204">
    <property type="entry name" value="NAD P H OXIDOREDUCTASE-RELATED"/>
    <property type="match status" value="1"/>
</dbReference>
<evidence type="ECO:0000256" key="1">
    <source>
        <dbReference type="ARBA" id="ARBA00006252"/>
    </source>
</evidence>
<dbReference type="PATRIC" id="fig|433924.3.peg.3010"/>
<dbReference type="Proteomes" id="UP000072741">
    <property type="component" value="Unassembled WGS sequence"/>
</dbReference>
<dbReference type="AlphaFoldDB" id="A0A147H557"/>
<gene>
    <name evidence="5" type="ORF">NS331_05710</name>
</gene>
<feature type="region of interest" description="Disordered" evidence="3">
    <location>
        <begin position="237"/>
        <end position="256"/>
    </location>
</feature>
<feature type="domain" description="Flavodoxin-like fold" evidence="4">
    <location>
        <begin position="1"/>
        <end position="209"/>
    </location>
</feature>
<organism evidence="5 6">
    <name type="scientific">Pseudacidovorax intermedius</name>
    <dbReference type="NCBI Taxonomy" id="433924"/>
    <lineage>
        <taxon>Bacteria</taxon>
        <taxon>Pseudomonadati</taxon>
        <taxon>Pseudomonadota</taxon>
        <taxon>Betaproteobacteria</taxon>
        <taxon>Burkholderiales</taxon>
        <taxon>Comamonadaceae</taxon>
        <taxon>Pseudacidovorax</taxon>
    </lineage>
</organism>
<dbReference type="PANTHER" id="PTHR10204:SF34">
    <property type="entry name" value="NAD(P)H DEHYDROGENASE [QUINONE] 1 ISOFORM 1"/>
    <property type="match status" value="1"/>
</dbReference>
<dbReference type="Pfam" id="PF02525">
    <property type="entry name" value="Flavodoxin_2"/>
    <property type="match status" value="1"/>
</dbReference>
<evidence type="ECO:0000256" key="2">
    <source>
        <dbReference type="ARBA" id="ARBA00023002"/>
    </source>
</evidence>
<comment type="similarity">
    <text evidence="1">Belongs to the NAD(P)H dehydrogenase (quinone) family.</text>
</comment>
<dbReference type="SUPFAM" id="SSF52218">
    <property type="entry name" value="Flavoproteins"/>
    <property type="match status" value="1"/>
</dbReference>
<dbReference type="GO" id="GO:0003955">
    <property type="term" value="F:NAD(P)H dehydrogenase (quinone) activity"/>
    <property type="evidence" value="ECO:0007669"/>
    <property type="project" value="TreeGrafter"/>
</dbReference>
<comment type="caution">
    <text evidence="5">The sequence shown here is derived from an EMBL/GenBank/DDBJ whole genome shotgun (WGS) entry which is preliminary data.</text>
</comment>
<sequence>MNVLIVHAHPEPRSFNRALLDTAVRTLGEQGHQVVVSDLYAMGFNPVAGPDDFSERRFPDALQYDREQKQASQRGSFVPDIQQEIDKLLACDLLILQFPLWWFSVPAILKGWIDRVFVNGLVYGAGGKRFDQGGLRGRRAMLSFTTGCFPAMMDSDGLLGERDVILWHLQHGVFGYSGLQVLPPFVGWAIQYSDEAQRAAYLDAYAQRLRGIEGDSPMPAHPLSDFGPDWRLRPEVASRTAGHRRAAAAPTTRPDL</sequence>
<dbReference type="InterPro" id="IPR003680">
    <property type="entry name" value="Flavodoxin_fold"/>
</dbReference>
<evidence type="ECO:0000313" key="6">
    <source>
        <dbReference type="Proteomes" id="UP000072741"/>
    </source>
</evidence>
<name>A0A147H557_9BURK</name>
<feature type="compositionally biased region" description="Low complexity" evidence="3">
    <location>
        <begin position="247"/>
        <end position="256"/>
    </location>
</feature>
<dbReference type="RefSeq" id="WP_082702279.1">
    <property type="nucleotide sequence ID" value="NZ_LDSL01000038.1"/>
</dbReference>
<dbReference type="Gene3D" id="3.40.50.360">
    <property type="match status" value="1"/>
</dbReference>
<evidence type="ECO:0000256" key="3">
    <source>
        <dbReference type="SAM" id="MobiDB-lite"/>
    </source>
</evidence>
<accession>A0A147H557</accession>
<keyword evidence="2" id="KW-0560">Oxidoreductase</keyword>
<proteinExistence type="inferred from homology"/>
<reference evidence="5 6" key="1">
    <citation type="journal article" date="2016" name="Front. Microbiol.">
        <title>Genomic Resource of Rice Seed Associated Bacteria.</title>
        <authorList>
            <person name="Midha S."/>
            <person name="Bansal K."/>
            <person name="Sharma S."/>
            <person name="Kumar N."/>
            <person name="Patil P.P."/>
            <person name="Chaudhry V."/>
            <person name="Patil P.B."/>
        </authorList>
    </citation>
    <scope>NUCLEOTIDE SEQUENCE [LARGE SCALE GENOMIC DNA]</scope>
    <source>
        <strain evidence="5 6">NS331</strain>
    </source>
</reference>
<evidence type="ECO:0000259" key="4">
    <source>
        <dbReference type="Pfam" id="PF02525"/>
    </source>
</evidence>
<keyword evidence="6" id="KW-1185">Reference proteome</keyword>
<dbReference type="InterPro" id="IPR051545">
    <property type="entry name" value="NAD(P)H_dehydrogenase_qn"/>
</dbReference>